<proteinExistence type="predicted"/>
<dbReference type="AlphaFoldDB" id="A0A5B0QFD0"/>
<evidence type="ECO:0000313" key="1">
    <source>
        <dbReference type="EMBL" id="KAA1111898.1"/>
    </source>
</evidence>
<accession>A0A5B0QFD0</accession>
<sequence>MVDCDQLLIATDLFGFQSTRSISRPAYPADGLSLSSAVVPDPFSMKYKVIVSDTVFVERVQIKALNTRNSSDGPSSNGI</sequence>
<reference evidence="1 2" key="1">
    <citation type="submission" date="2019-05" db="EMBL/GenBank/DDBJ databases">
        <title>Emergence of the Ug99 lineage of the wheat stem rust pathogen through somatic hybridization.</title>
        <authorList>
            <person name="Li F."/>
            <person name="Upadhyaya N.M."/>
            <person name="Sperschneider J."/>
            <person name="Matny O."/>
            <person name="Nguyen-Phuc H."/>
            <person name="Mago R."/>
            <person name="Raley C."/>
            <person name="Miller M.E."/>
            <person name="Silverstein K.A.T."/>
            <person name="Henningsen E."/>
            <person name="Hirsch C.D."/>
            <person name="Visser B."/>
            <person name="Pretorius Z.A."/>
            <person name="Steffenson B.J."/>
            <person name="Schwessinger B."/>
            <person name="Dodds P.N."/>
            <person name="Figueroa M."/>
        </authorList>
    </citation>
    <scope>NUCLEOTIDE SEQUENCE [LARGE SCALE GENOMIC DNA]</scope>
    <source>
        <strain evidence="1">21-0</strain>
    </source>
</reference>
<dbReference type="Proteomes" id="UP000324748">
    <property type="component" value="Unassembled WGS sequence"/>
</dbReference>
<gene>
    <name evidence="1" type="ORF">PGT21_014876</name>
</gene>
<protein>
    <submittedName>
        <fullName evidence="1">Uncharacterized protein</fullName>
    </submittedName>
</protein>
<organism evidence="1 2">
    <name type="scientific">Puccinia graminis f. sp. tritici</name>
    <dbReference type="NCBI Taxonomy" id="56615"/>
    <lineage>
        <taxon>Eukaryota</taxon>
        <taxon>Fungi</taxon>
        <taxon>Dikarya</taxon>
        <taxon>Basidiomycota</taxon>
        <taxon>Pucciniomycotina</taxon>
        <taxon>Pucciniomycetes</taxon>
        <taxon>Pucciniales</taxon>
        <taxon>Pucciniaceae</taxon>
        <taxon>Puccinia</taxon>
    </lineage>
</organism>
<name>A0A5B0QFD0_PUCGR</name>
<keyword evidence="2" id="KW-1185">Reference proteome</keyword>
<comment type="caution">
    <text evidence="1">The sequence shown here is derived from an EMBL/GenBank/DDBJ whole genome shotgun (WGS) entry which is preliminary data.</text>
</comment>
<dbReference type="EMBL" id="VSWC01000016">
    <property type="protein sequence ID" value="KAA1111898.1"/>
    <property type="molecule type" value="Genomic_DNA"/>
</dbReference>
<evidence type="ECO:0000313" key="2">
    <source>
        <dbReference type="Proteomes" id="UP000324748"/>
    </source>
</evidence>